<dbReference type="EMBL" id="SOZJ01000001">
    <property type="protein sequence ID" value="TGJ73914.1"/>
    <property type="molecule type" value="Genomic_DNA"/>
</dbReference>
<dbReference type="PANTHER" id="PTHR24305">
    <property type="entry name" value="CYTOCHROME P450"/>
    <property type="match status" value="1"/>
</dbReference>
<dbReference type="PRINTS" id="PR00385">
    <property type="entry name" value="P450"/>
</dbReference>
<dbReference type="PROSITE" id="PS00086">
    <property type="entry name" value="CYTOCHROME_P450"/>
    <property type="match status" value="1"/>
</dbReference>
<keyword evidence="3 4" id="KW-0408">Iron</keyword>
<evidence type="ECO:0000256" key="3">
    <source>
        <dbReference type="ARBA" id="ARBA00023004"/>
    </source>
</evidence>
<proteinExistence type="inferred from homology"/>
<dbReference type="InterPro" id="IPR002401">
    <property type="entry name" value="Cyt_P450_E_grp-I"/>
</dbReference>
<dbReference type="GO" id="GO:0005506">
    <property type="term" value="F:iron ion binding"/>
    <property type="evidence" value="ECO:0007669"/>
    <property type="project" value="InterPro"/>
</dbReference>
<comment type="similarity">
    <text evidence="5">Belongs to the cytochrome P450 family.</text>
</comment>
<dbReference type="GO" id="GO:0016705">
    <property type="term" value="F:oxidoreductase activity, acting on paired donors, with incorporation or reduction of molecular oxygen"/>
    <property type="evidence" value="ECO:0007669"/>
    <property type="project" value="InterPro"/>
</dbReference>
<feature type="binding site" description="axial binding residue" evidence="4">
    <location>
        <position position="499"/>
    </location>
    <ligand>
        <name>heme</name>
        <dbReference type="ChEBI" id="CHEBI:30413"/>
    </ligand>
    <ligandPart>
        <name>Fe</name>
        <dbReference type="ChEBI" id="CHEBI:18248"/>
    </ligandPart>
</feature>
<evidence type="ECO:0000256" key="1">
    <source>
        <dbReference type="ARBA" id="ARBA00001971"/>
    </source>
</evidence>
<dbReference type="InterPro" id="IPR001128">
    <property type="entry name" value="Cyt_P450"/>
</dbReference>
<evidence type="ECO:0000256" key="2">
    <source>
        <dbReference type="ARBA" id="ARBA00022723"/>
    </source>
</evidence>
<sequence length="564" mass="64046">MAIFQVSAKLGSSLLFEPVTNHPFLAFLLSFLAYGFILTVYRLFFSPLSAVPGPKLAAVTRLWILYHDYQDQRTDIVTDLHRKYGPVVRLAPNEVSFTSTAAVKDIYTGSGRESGFPKGFLYAMFTHYGRYNMFSSLTSEAHSWRRRMIASSYSLTNILNREASRGDIWRTVGEYVKYVRREGSESKNGPGRSIDIYPANIYFACDNVSAHVFGEERGTKTLGSLVDSAEIKLQRDSIDDWYVPTRREKIYLWTDFNVALRCFEAFERTTQKVIRIIQRRVDPDSKYIGGTFLHNYAYKNMRELKDRPSVELTVAKNLLSGKVSGKVSEVFDEYGAASESMDHMLAGMDTTSDTLSFLLAMLSLPEHHEYQETIRNSLPDLCPFDQPLTVADINQILNNTYLNSVIKETLLIFPAIPVTLPRVVPSGGRVVDGLWLPAGTLASSSVRAVNLTFLPEFEKNPGNVQWKPSRWLVKSDADKDRVQELERRLWSFGSGGRGCIGKHLALTEMSLLLAAILANFKLRRDDDDNNDALETPHSHWTCRRSFRDIAYLQDFHGFLRFEPL</sequence>
<dbReference type="Proteomes" id="UP000297595">
    <property type="component" value="Unassembled WGS sequence"/>
</dbReference>
<comment type="caution">
    <text evidence="6">The sequence shown here is derived from an EMBL/GenBank/DDBJ whole genome shotgun (WGS) entry which is preliminary data.</text>
</comment>
<evidence type="ECO:0000313" key="6">
    <source>
        <dbReference type="EMBL" id="TGJ73914.1"/>
    </source>
</evidence>
<keyword evidence="4 5" id="KW-0349">Heme</keyword>
<reference evidence="6 7" key="1">
    <citation type="submission" date="2019-03" db="EMBL/GenBank/DDBJ databases">
        <title>Nematode-trapping fungi genome.</title>
        <authorList>
            <person name="Vidal-Diez De Ulzurrun G."/>
        </authorList>
    </citation>
    <scope>NUCLEOTIDE SEQUENCE [LARGE SCALE GENOMIC DNA]</scope>
    <source>
        <strain evidence="6 7">TWF154</strain>
    </source>
</reference>
<keyword evidence="5" id="KW-0560">Oxidoreductase</keyword>
<dbReference type="Gene3D" id="1.10.630.10">
    <property type="entry name" value="Cytochrome P450"/>
    <property type="match status" value="1"/>
</dbReference>
<protein>
    <submittedName>
        <fullName evidence="6">Uncharacterized protein</fullName>
    </submittedName>
</protein>
<accession>A0A7C8PMK4</accession>
<dbReference type="PANTHER" id="PTHR24305:SF164">
    <property type="entry name" value="P450, PUTATIVE (EUROFUNG)-RELATED"/>
    <property type="match status" value="1"/>
</dbReference>
<evidence type="ECO:0000313" key="7">
    <source>
        <dbReference type="Proteomes" id="UP000297595"/>
    </source>
</evidence>
<organism evidence="6 7">
    <name type="scientific">Orbilia oligospora</name>
    <name type="common">Nematode-trapping fungus</name>
    <name type="synonym">Arthrobotrys oligospora</name>
    <dbReference type="NCBI Taxonomy" id="2813651"/>
    <lineage>
        <taxon>Eukaryota</taxon>
        <taxon>Fungi</taxon>
        <taxon>Dikarya</taxon>
        <taxon>Ascomycota</taxon>
        <taxon>Pezizomycotina</taxon>
        <taxon>Orbiliomycetes</taxon>
        <taxon>Orbiliales</taxon>
        <taxon>Orbiliaceae</taxon>
        <taxon>Orbilia</taxon>
    </lineage>
</organism>
<dbReference type="InterPro" id="IPR050121">
    <property type="entry name" value="Cytochrome_P450_monoxygenase"/>
</dbReference>
<dbReference type="AlphaFoldDB" id="A0A7C8PMK4"/>
<dbReference type="InterPro" id="IPR036396">
    <property type="entry name" value="Cyt_P450_sf"/>
</dbReference>
<dbReference type="GO" id="GO:0004497">
    <property type="term" value="F:monooxygenase activity"/>
    <property type="evidence" value="ECO:0007669"/>
    <property type="project" value="UniProtKB-KW"/>
</dbReference>
<keyword evidence="5" id="KW-0503">Monooxygenase</keyword>
<dbReference type="GO" id="GO:0020037">
    <property type="term" value="F:heme binding"/>
    <property type="evidence" value="ECO:0007669"/>
    <property type="project" value="InterPro"/>
</dbReference>
<dbReference type="PRINTS" id="PR00463">
    <property type="entry name" value="EP450I"/>
</dbReference>
<dbReference type="Pfam" id="PF00067">
    <property type="entry name" value="p450"/>
    <property type="match status" value="1"/>
</dbReference>
<dbReference type="SUPFAM" id="SSF48264">
    <property type="entry name" value="Cytochrome P450"/>
    <property type="match status" value="1"/>
</dbReference>
<evidence type="ECO:0000256" key="5">
    <source>
        <dbReference type="RuleBase" id="RU000461"/>
    </source>
</evidence>
<evidence type="ECO:0000256" key="4">
    <source>
        <dbReference type="PIRSR" id="PIRSR602401-1"/>
    </source>
</evidence>
<gene>
    <name evidence="6" type="ORF">EYR41_000977</name>
</gene>
<name>A0A7C8PMK4_ORBOL</name>
<comment type="cofactor">
    <cofactor evidence="1 4">
        <name>heme</name>
        <dbReference type="ChEBI" id="CHEBI:30413"/>
    </cofactor>
</comment>
<keyword evidence="2 4" id="KW-0479">Metal-binding</keyword>
<dbReference type="InterPro" id="IPR017972">
    <property type="entry name" value="Cyt_P450_CS"/>
</dbReference>